<dbReference type="PANTHER" id="PTHR13743">
    <property type="entry name" value="BEIGE/BEACH-RELATED"/>
    <property type="match status" value="1"/>
</dbReference>
<keyword evidence="3" id="KW-1185">Reference proteome</keyword>
<dbReference type="OrthoDB" id="26681at2759"/>
<dbReference type="InterPro" id="IPR036322">
    <property type="entry name" value="WD40_repeat_dom_sf"/>
</dbReference>
<sequence length="71" mass="7719">MFTGVLCVGSPVKGCGKLTQIVFGHWDVVTCLARSESYIGGDCYIVSGSRDATLLLWYWSGRHHIIGGQSQ</sequence>
<organism evidence="2 3">
    <name type="scientific">Synaphobranchus kaupii</name>
    <name type="common">Kaup's arrowtooth eel</name>
    <dbReference type="NCBI Taxonomy" id="118154"/>
    <lineage>
        <taxon>Eukaryota</taxon>
        <taxon>Metazoa</taxon>
        <taxon>Chordata</taxon>
        <taxon>Craniata</taxon>
        <taxon>Vertebrata</taxon>
        <taxon>Euteleostomi</taxon>
        <taxon>Actinopterygii</taxon>
        <taxon>Neopterygii</taxon>
        <taxon>Teleostei</taxon>
        <taxon>Anguilliformes</taxon>
        <taxon>Synaphobranchidae</taxon>
        <taxon>Synaphobranchus</taxon>
    </lineage>
</organism>
<dbReference type="AlphaFoldDB" id="A0A9Q1EPL6"/>
<gene>
    <name evidence="2" type="ORF">SKAU_G00325320</name>
</gene>
<dbReference type="SUPFAM" id="SSF50978">
    <property type="entry name" value="WD40 repeat-like"/>
    <property type="match status" value="1"/>
</dbReference>
<evidence type="ECO:0000313" key="3">
    <source>
        <dbReference type="Proteomes" id="UP001152622"/>
    </source>
</evidence>
<reference evidence="2" key="1">
    <citation type="journal article" date="2023" name="Science">
        <title>Genome structures resolve the early diversification of teleost fishes.</title>
        <authorList>
            <person name="Parey E."/>
            <person name="Louis A."/>
            <person name="Montfort J."/>
            <person name="Bouchez O."/>
            <person name="Roques C."/>
            <person name="Iampietro C."/>
            <person name="Lluch J."/>
            <person name="Castinel A."/>
            <person name="Donnadieu C."/>
            <person name="Desvignes T."/>
            <person name="Floi Bucao C."/>
            <person name="Jouanno E."/>
            <person name="Wen M."/>
            <person name="Mejri S."/>
            <person name="Dirks R."/>
            <person name="Jansen H."/>
            <person name="Henkel C."/>
            <person name="Chen W.J."/>
            <person name="Zahm M."/>
            <person name="Cabau C."/>
            <person name="Klopp C."/>
            <person name="Thompson A.W."/>
            <person name="Robinson-Rechavi M."/>
            <person name="Braasch I."/>
            <person name="Lecointre G."/>
            <person name="Bobe J."/>
            <person name="Postlethwait J.H."/>
            <person name="Berthelot C."/>
            <person name="Roest Crollius H."/>
            <person name="Guiguen Y."/>
        </authorList>
    </citation>
    <scope>NUCLEOTIDE SEQUENCE</scope>
    <source>
        <strain evidence="2">WJC10195</strain>
    </source>
</reference>
<keyword evidence="1" id="KW-0853">WD repeat</keyword>
<dbReference type="GO" id="GO:0019901">
    <property type="term" value="F:protein kinase binding"/>
    <property type="evidence" value="ECO:0007669"/>
    <property type="project" value="TreeGrafter"/>
</dbReference>
<dbReference type="GO" id="GO:0005829">
    <property type="term" value="C:cytosol"/>
    <property type="evidence" value="ECO:0007669"/>
    <property type="project" value="TreeGrafter"/>
</dbReference>
<dbReference type="PANTHER" id="PTHR13743:SF62">
    <property type="entry name" value="NEUROBEACHIN"/>
    <property type="match status" value="1"/>
</dbReference>
<evidence type="ECO:0000313" key="2">
    <source>
        <dbReference type="EMBL" id="KAJ8342604.1"/>
    </source>
</evidence>
<dbReference type="Gene3D" id="2.130.10.10">
    <property type="entry name" value="YVTN repeat-like/Quinoprotein amine dehydrogenase"/>
    <property type="match status" value="1"/>
</dbReference>
<proteinExistence type="predicted"/>
<comment type="caution">
    <text evidence="2">The sequence shown here is derived from an EMBL/GenBank/DDBJ whole genome shotgun (WGS) entry which is preliminary data.</text>
</comment>
<dbReference type="InterPro" id="IPR050865">
    <property type="entry name" value="BEACH_Domain"/>
</dbReference>
<dbReference type="GO" id="GO:0016020">
    <property type="term" value="C:membrane"/>
    <property type="evidence" value="ECO:0007669"/>
    <property type="project" value="TreeGrafter"/>
</dbReference>
<accession>A0A9Q1EPL6</accession>
<protein>
    <recommendedName>
        <fullName evidence="4">Neurobeachin</fullName>
    </recommendedName>
</protein>
<dbReference type="EMBL" id="JAINUF010000014">
    <property type="protein sequence ID" value="KAJ8342604.1"/>
    <property type="molecule type" value="Genomic_DNA"/>
</dbReference>
<dbReference type="Proteomes" id="UP001152622">
    <property type="component" value="Chromosome 14"/>
</dbReference>
<name>A0A9Q1EPL6_SYNKA</name>
<dbReference type="InterPro" id="IPR015943">
    <property type="entry name" value="WD40/YVTN_repeat-like_dom_sf"/>
</dbReference>
<evidence type="ECO:0000256" key="1">
    <source>
        <dbReference type="ARBA" id="ARBA00022574"/>
    </source>
</evidence>
<dbReference type="GO" id="GO:0008104">
    <property type="term" value="P:intracellular protein localization"/>
    <property type="evidence" value="ECO:0007669"/>
    <property type="project" value="TreeGrafter"/>
</dbReference>
<evidence type="ECO:0008006" key="4">
    <source>
        <dbReference type="Google" id="ProtNLM"/>
    </source>
</evidence>